<dbReference type="EMBL" id="BGPR01022411">
    <property type="protein sequence ID" value="GBN88691.1"/>
    <property type="molecule type" value="Genomic_DNA"/>
</dbReference>
<dbReference type="AlphaFoldDB" id="A0A4Y2SL99"/>
<reference evidence="1 2" key="1">
    <citation type="journal article" date="2019" name="Sci. Rep.">
        <title>Orb-weaving spider Araneus ventricosus genome elucidates the spidroin gene catalogue.</title>
        <authorList>
            <person name="Kono N."/>
            <person name="Nakamura H."/>
            <person name="Ohtoshi R."/>
            <person name="Moran D.A.P."/>
            <person name="Shinohara A."/>
            <person name="Yoshida Y."/>
            <person name="Fujiwara M."/>
            <person name="Mori M."/>
            <person name="Tomita M."/>
            <person name="Arakawa K."/>
        </authorList>
    </citation>
    <scope>NUCLEOTIDE SEQUENCE [LARGE SCALE GENOMIC DNA]</scope>
</reference>
<accession>A0A4Y2SL99</accession>
<name>A0A4Y2SL99_ARAVE</name>
<evidence type="ECO:0000313" key="2">
    <source>
        <dbReference type="Proteomes" id="UP000499080"/>
    </source>
</evidence>
<evidence type="ECO:0000313" key="1">
    <source>
        <dbReference type="EMBL" id="GBN88691.1"/>
    </source>
</evidence>
<sequence length="126" mass="14403">MPPTERIGLWPVMAIRTPASTLELSQRLSSRYTGRLRARSGIFRYELTTLISRMGNNEFVDEKPPDKLRFLALAPIALLSHILDNGIAIEGKNWDRSELDLVRDKIIVIDSCIEKETIDVGRRNIR</sequence>
<comment type="caution">
    <text evidence="1">The sequence shown here is derived from an EMBL/GenBank/DDBJ whole genome shotgun (WGS) entry which is preliminary data.</text>
</comment>
<keyword evidence="2" id="KW-1185">Reference proteome</keyword>
<organism evidence="1 2">
    <name type="scientific">Araneus ventricosus</name>
    <name type="common">Orbweaver spider</name>
    <name type="synonym">Epeira ventricosa</name>
    <dbReference type="NCBI Taxonomy" id="182803"/>
    <lineage>
        <taxon>Eukaryota</taxon>
        <taxon>Metazoa</taxon>
        <taxon>Ecdysozoa</taxon>
        <taxon>Arthropoda</taxon>
        <taxon>Chelicerata</taxon>
        <taxon>Arachnida</taxon>
        <taxon>Araneae</taxon>
        <taxon>Araneomorphae</taxon>
        <taxon>Entelegynae</taxon>
        <taxon>Araneoidea</taxon>
        <taxon>Araneidae</taxon>
        <taxon>Araneus</taxon>
    </lineage>
</organism>
<gene>
    <name evidence="1" type="ORF">AVEN_145212_1</name>
</gene>
<protein>
    <submittedName>
        <fullName evidence="1">Uncharacterized protein</fullName>
    </submittedName>
</protein>
<dbReference type="Proteomes" id="UP000499080">
    <property type="component" value="Unassembled WGS sequence"/>
</dbReference>
<proteinExistence type="predicted"/>